<feature type="compositionally biased region" description="Low complexity" evidence="12">
    <location>
        <begin position="1510"/>
        <end position="1519"/>
    </location>
</feature>
<feature type="coiled-coil region" evidence="11">
    <location>
        <begin position="961"/>
        <end position="1014"/>
    </location>
</feature>
<evidence type="ECO:0000313" key="15">
    <source>
        <dbReference type="Proteomes" id="UP001178507"/>
    </source>
</evidence>
<dbReference type="PANTHER" id="PTHR47968:SF75">
    <property type="entry name" value="CENTROMERE-ASSOCIATED PROTEIN E"/>
    <property type="match status" value="1"/>
</dbReference>
<feature type="region of interest" description="Disordered" evidence="12">
    <location>
        <begin position="1586"/>
        <end position="1652"/>
    </location>
</feature>
<feature type="compositionally biased region" description="Basic and acidic residues" evidence="12">
    <location>
        <begin position="873"/>
        <end position="907"/>
    </location>
</feature>
<feature type="binding site" evidence="10">
    <location>
        <begin position="92"/>
        <end position="99"/>
    </location>
    <ligand>
        <name>ATP</name>
        <dbReference type="ChEBI" id="CHEBI:30616"/>
    </ligand>
</feature>
<feature type="compositionally biased region" description="Acidic residues" evidence="12">
    <location>
        <begin position="1499"/>
        <end position="1509"/>
    </location>
</feature>
<feature type="compositionally biased region" description="Acidic residues" evidence="12">
    <location>
        <begin position="1606"/>
        <end position="1618"/>
    </location>
</feature>
<accession>A0AA36JRH2</accession>
<feature type="domain" description="Kinesin motor" evidence="13">
    <location>
        <begin position="12"/>
        <end position="334"/>
    </location>
</feature>
<keyword evidence="5 10" id="KW-0067">ATP-binding</keyword>
<dbReference type="GO" id="GO:0007018">
    <property type="term" value="P:microtubule-based movement"/>
    <property type="evidence" value="ECO:0007669"/>
    <property type="project" value="InterPro"/>
</dbReference>
<evidence type="ECO:0000256" key="6">
    <source>
        <dbReference type="ARBA" id="ARBA00023054"/>
    </source>
</evidence>
<dbReference type="GO" id="GO:0005524">
    <property type="term" value="F:ATP binding"/>
    <property type="evidence" value="ECO:0007669"/>
    <property type="project" value="UniProtKB-UniRule"/>
</dbReference>
<evidence type="ECO:0000259" key="13">
    <source>
        <dbReference type="PROSITE" id="PS50067"/>
    </source>
</evidence>
<feature type="coiled-coil region" evidence="11">
    <location>
        <begin position="1119"/>
        <end position="1216"/>
    </location>
</feature>
<name>A0AA36JRH2_9DINO</name>
<dbReference type="PROSITE" id="PS00411">
    <property type="entry name" value="KINESIN_MOTOR_1"/>
    <property type="match status" value="1"/>
</dbReference>
<dbReference type="InterPro" id="IPR027640">
    <property type="entry name" value="Kinesin-like_fam"/>
</dbReference>
<dbReference type="SUPFAM" id="SSF52540">
    <property type="entry name" value="P-loop containing nucleoside triphosphate hydrolases"/>
    <property type="match status" value="1"/>
</dbReference>
<dbReference type="InterPro" id="IPR036961">
    <property type="entry name" value="Kinesin_motor_dom_sf"/>
</dbReference>
<evidence type="ECO:0000256" key="9">
    <source>
        <dbReference type="ARBA" id="ARBA00034704"/>
    </source>
</evidence>
<keyword evidence="15" id="KW-1185">Reference proteome</keyword>
<dbReference type="GO" id="GO:0007010">
    <property type="term" value="P:cytoskeleton organization"/>
    <property type="evidence" value="ECO:0007669"/>
    <property type="project" value="UniProtKB-ARBA"/>
</dbReference>
<evidence type="ECO:0000256" key="8">
    <source>
        <dbReference type="ARBA" id="ARBA00023212"/>
    </source>
</evidence>
<dbReference type="CDD" id="cd01369">
    <property type="entry name" value="KISc_KHC_KIF5"/>
    <property type="match status" value="1"/>
</dbReference>
<feature type="region of interest" description="Disordered" evidence="12">
    <location>
        <begin position="1445"/>
        <end position="1524"/>
    </location>
</feature>
<keyword evidence="7 10" id="KW-0505">Motor protein</keyword>
<evidence type="ECO:0000256" key="4">
    <source>
        <dbReference type="ARBA" id="ARBA00022741"/>
    </source>
</evidence>
<feature type="compositionally biased region" description="Polar residues" evidence="12">
    <location>
        <begin position="505"/>
        <end position="516"/>
    </location>
</feature>
<dbReference type="InterPro" id="IPR019821">
    <property type="entry name" value="Kinesin_motor_CS"/>
</dbReference>
<dbReference type="Pfam" id="PF00225">
    <property type="entry name" value="Kinesin"/>
    <property type="match status" value="1"/>
</dbReference>
<dbReference type="PRINTS" id="PR00380">
    <property type="entry name" value="KINESINHEAVY"/>
</dbReference>
<evidence type="ECO:0000256" key="5">
    <source>
        <dbReference type="ARBA" id="ARBA00022840"/>
    </source>
</evidence>
<dbReference type="CDD" id="cd23649">
    <property type="entry name" value="Khc_CBD_cc"/>
    <property type="match status" value="1"/>
</dbReference>
<feature type="compositionally biased region" description="Polar residues" evidence="12">
    <location>
        <begin position="846"/>
        <end position="858"/>
    </location>
</feature>
<dbReference type="EMBL" id="CAUJNA010003787">
    <property type="protein sequence ID" value="CAJ1409783.1"/>
    <property type="molecule type" value="Genomic_DNA"/>
</dbReference>
<dbReference type="GO" id="GO:0003777">
    <property type="term" value="F:microtubule motor activity"/>
    <property type="evidence" value="ECO:0007669"/>
    <property type="project" value="InterPro"/>
</dbReference>
<sequence length="1652" mass="183387">MAAEQKDEHEESIRVCCRFRPQNQQEKEASGKICIQLNEDGTSVYTPAIDNTFVYDRVFSMESTQKEVYDYAAKPIINGVLRGFNGTVFAYGQTASGKTHTMEGPDTEDEIQMGVIPRMIWSVFDGISQAADYIEFVVKVSIVEIYNERIRDLLDPKKDNLKIHEDKARGVFIGEVTEHYVGSEQEIFDIMKSSSYNRAVAATNANEHSSRSHLIFMLTIEQKNLHDRSVKVGKLHLVDLAGSEKVAKTGASGDRLDEAKNINKSLSALGNVINALTDRKSSHVPYRDSKLSRVLQESLGGNAKTSLIITCSPSYYNEQETISTLRFGQRAKMIKNVVKVNQERSVEELKLLLKKRDQAVAELRARIALLENTLRSNGLAVPEDKGLTIAVPNSGTAGAPEDSEELEDQLQELRGKLKEQSEQLIEANKEKEDVLSQLRAAESEQRRLSLQVLNAHDEFESMQYERNEQVSELEKLRKENTALRQELDAANNGGFQELTKSHQNLMQPAAASTPTSKGAAAPRQGSAEDKDPDRPLKKKVEKLDQNLEQLTVMYHKLVAQNSGLKVEVTESDKKIQRKDQRIQQLEKNLREAKGKYEKLLTQCANLTAMIDAGSSVTCIRCALAGANSRCEVAMPAPASVLNVVCSDWLCFWRERGKGMLGDAPAASSDQRNLTLAAAMRSTRPAESVFSFLNSEVTAEPSGGATEKSSPLETSAAPLSSAFSFVSGGSQSSYAPIEPAGSQSSYPAAASMLGSLDQAPIEPAGLDGARKKTRKALRPGHASRPEEAAQDAPLGHDFQAKPPPPPEPMEQHTYDTGPLDQLAAEAQGAAGLSPVQEVTMDRAPVQTVESKTVEPSQATHIPEPVEQAPAVEGRSPEPMDRPPEPAEKPLREPEAATPEPKPEPKPEQKPPPPPPPPPSPEEQLQRAFNVSGVRQWLDVQLLESEKEHRRLLEAEASCLSASQQTAENITALRAKLEKTEAEQNSLCDKEQYEEADALDVTIQELKDKISKEFEEVASGAKKLVTFAGSLLSLSRDRASLAKQALDRVEALQLEGDEAFKTTEERCQRRLSAEQARLESERKRMDLAESHIQKDSANLQEEWQQVNEAIDQQTVEDVDERDTAMAKRSELDEEIRELERLLAKKLEQRKELTQVIDSCDIRVASIRSKFEKQLGRLEGKQKRLEEAQKEMEVDSQQVSQMEAELEKEREALKDQETYHRQQMKEIRKASKDLRRQRWFQSEVIQRRVVWQRLMEPHRDSLNEARKGWEQATQKCGELSARSASQEAEAAKLRSQIDASVQALPSLEAEKKLAVASRSFKEAGRLTEEIRRREEGKKKFEAELESLQAELASAREALAECRQSEQDSQGELLKVEENCAVEELRVLRHQVSDLEELCKLPSVSSSDRRLYEQEVSVLKHQQEHLAKKYNIDPAGLEDIPTDVVESLEDKRVIEVPSDDSEDEQVPNGTSEPGVVTSLASSAEPEVSSPKEAEVSSPKEAEAEANGEADEAGEAGAAQAGAALSPRAAQERLTQLVAGIEDLKAELGALEPQIDTACEVEDYDLAEELENKRRELAQQQEDLEKELEELRQQLPEDEDVEVKEPKEEQCVPEEGCEAEPEAPQEAPESPQAQDAPDSLQEAPEPTAAEESEKAES</sequence>
<keyword evidence="2" id="KW-0963">Cytoplasm</keyword>
<feature type="coiled-coil region" evidence="11">
    <location>
        <begin position="1327"/>
        <end position="1361"/>
    </location>
</feature>
<dbReference type="SMART" id="SM00129">
    <property type="entry name" value="KISc"/>
    <property type="match status" value="1"/>
</dbReference>
<evidence type="ECO:0000256" key="2">
    <source>
        <dbReference type="ARBA" id="ARBA00022490"/>
    </source>
</evidence>
<keyword evidence="8" id="KW-0206">Cytoskeleton</keyword>
<organism evidence="14 15">
    <name type="scientific">Effrenium voratum</name>
    <dbReference type="NCBI Taxonomy" id="2562239"/>
    <lineage>
        <taxon>Eukaryota</taxon>
        <taxon>Sar</taxon>
        <taxon>Alveolata</taxon>
        <taxon>Dinophyceae</taxon>
        <taxon>Suessiales</taxon>
        <taxon>Symbiodiniaceae</taxon>
        <taxon>Effrenium</taxon>
    </lineage>
</organism>
<comment type="caution">
    <text evidence="14">The sequence shown here is derived from an EMBL/GenBank/DDBJ whole genome shotgun (WGS) entry which is preliminary data.</text>
</comment>
<comment type="subcellular location">
    <subcellularLocation>
        <location evidence="1">Cytoplasm</location>
        <location evidence="1">Cytoskeleton</location>
    </subcellularLocation>
</comment>
<dbReference type="PROSITE" id="PS50067">
    <property type="entry name" value="KINESIN_MOTOR_2"/>
    <property type="match status" value="1"/>
</dbReference>
<feature type="compositionally biased region" description="Low complexity" evidence="12">
    <location>
        <begin position="820"/>
        <end position="831"/>
    </location>
</feature>
<evidence type="ECO:0000256" key="3">
    <source>
        <dbReference type="ARBA" id="ARBA00022701"/>
    </source>
</evidence>
<evidence type="ECO:0000256" key="7">
    <source>
        <dbReference type="ARBA" id="ARBA00023175"/>
    </source>
</evidence>
<dbReference type="InterPro" id="IPR059182">
    <property type="entry name" value="Khc_C"/>
</dbReference>
<dbReference type="Proteomes" id="UP001178507">
    <property type="component" value="Unassembled WGS sequence"/>
</dbReference>
<dbReference type="GO" id="GO:0008017">
    <property type="term" value="F:microtubule binding"/>
    <property type="evidence" value="ECO:0007669"/>
    <property type="project" value="InterPro"/>
</dbReference>
<evidence type="ECO:0000256" key="1">
    <source>
        <dbReference type="ARBA" id="ARBA00004245"/>
    </source>
</evidence>
<dbReference type="Gene3D" id="3.40.850.10">
    <property type="entry name" value="Kinesin motor domain"/>
    <property type="match status" value="1"/>
</dbReference>
<dbReference type="FunFam" id="3.40.850.10:FF:000019">
    <property type="entry name" value="Kinesin-like protein KIN-5D"/>
    <property type="match status" value="1"/>
</dbReference>
<gene>
    <name evidence="14" type="ORF">EVOR1521_LOCUS30799</name>
</gene>
<keyword evidence="6 11" id="KW-0175">Coiled coil</keyword>
<comment type="similarity">
    <text evidence="9">Belongs to the TRAFAC class myosin-kinesin ATPase superfamily. Kinesin family. KIN-5/BimC subfamily.</text>
</comment>
<feature type="region of interest" description="Disordered" evidence="12">
    <location>
        <begin position="505"/>
        <end position="536"/>
    </location>
</feature>
<dbReference type="InterPro" id="IPR027417">
    <property type="entry name" value="P-loop_NTPase"/>
</dbReference>
<feature type="compositionally biased region" description="Pro residues" evidence="12">
    <location>
        <begin position="908"/>
        <end position="919"/>
    </location>
</feature>
<keyword evidence="3" id="KW-0493">Microtubule</keyword>
<evidence type="ECO:0000256" key="10">
    <source>
        <dbReference type="PROSITE-ProRule" id="PRU00283"/>
    </source>
</evidence>
<proteinExistence type="inferred from homology"/>
<evidence type="ECO:0000313" key="14">
    <source>
        <dbReference type="EMBL" id="CAJ1409783.1"/>
    </source>
</evidence>
<evidence type="ECO:0000256" key="12">
    <source>
        <dbReference type="SAM" id="MobiDB-lite"/>
    </source>
</evidence>
<feature type="region of interest" description="Disordered" evidence="12">
    <location>
        <begin position="758"/>
        <end position="928"/>
    </location>
</feature>
<feature type="compositionally biased region" description="Low complexity" evidence="12">
    <location>
        <begin position="1619"/>
        <end position="1644"/>
    </location>
</feature>
<feature type="compositionally biased region" description="Basic and acidic residues" evidence="12">
    <location>
        <begin position="1485"/>
        <end position="1498"/>
    </location>
</feature>
<feature type="coiled-coil region" evidence="11">
    <location>
        <begin position="346"/>
        <end position="373"/>
    </location>
</feature>
<dbReference type="InterPro" id="IPR001752">
    <property type="entry name" value="Kinesin_motor_dom"/>
</dbReference>
<reference evidence="14" key="1">
    <citation type="submission" date="2023-08" db="EMBL/GenBank/DDBJ databases">
        <authorList>
            <person name="Chen Y."/>
            <person name="Shah S."/>
            <person name="Dougan E. K."/>
            <person name="Thang M."/>
            <person name="Chan C."/>
        </authorList>
    </citation>
    <scope>NUCLEOTIDE SEQUENCE</scope>
</reference>
<protein>
    <recommendedName>
        <fullName evidence="13">Kinesin motor domain-containing protein</fullName>
    </recommendedName>
</protein>
<feature type="coiled-coil region" evidence="11">
    <location>
        <begin position="540"/>
        <end position="609"/>
    </location>
</feature>
<dbReference type="PANTHER" id="PTHR47968">
    <property type="entry name" value="CENTROMERE PROTEIN E"/>
    <property type="match status" value="1"/>
</dbReference>
<dbReference type="GO" id="GO:0005874">
    <property type="term" value="C:microtubule"/>
    <property type="evidence" value="ECO:0007669"/>
    <property type="project" value="UniProtKB-KW"/>
</dbReference>
<feature type="compositionally biased region" description="Basic and acidic residues" evidence="12">
    <location>
        <begin position="526"/>
        <end position="535"/>
    </location>
</feature>
<keyword evidence="4 10" id="KW-0547">Nucleotide-binding</keyword>
<feature type="coiled-coil region" evidence="11">
    <location>
        <begin position="403"/>
        <end position="493"/>
    </location>
</feature>
<evidence type="ECO:0000256" key="11">
    <source>
        <dbReference type="SAM" id="Coils"/>
    </source>
</evidence>